<evidence type="ECO:0000313" key="12">
    <source>
        <dbReference type="EMBL" id="KAK9768181.1"/>
    </source>
</evidence>
<comment type="subcellular location">
    <subcellularLocation>
        <location evidence="3">Cytoplasm</location>
    </subcellularLocation>
    <subcellularLocation>
        <location evidence="2">Nucleus</location>
    </subcellularLocation>
</comment>
<name>A0ABR2X356_9FUNG</name>
<evidence type="ECO:0000256" key="7">
    <source>
        <dbReference type="ARBA" id="ARBA00022490"/>
    </source>
</evidence>
<protein>
    <recommendedName>
        <fullName evidence="5">Snurportin-1</fullName>
    </recommendedName>
</protein>
<comment type="caution">
    <text evidence="12">The sequence shown here is derived from an EMBL/GenBank/DDBJ whole genome shotgun (WGS) entry which is preliminary data.</text>
</comment>
<proteinExistence type="inferred from homology"/>
<dbReference type="Proteomes" id="UP001479436">
    <property type="component" value="Unassembled WGS sequence"/>
</dbReference>
<evidence type="ECO:0000259" key="11">
    <source>
        <dbReference type="Pfam" id="PF21974"/>
    </source>
</evidence>
<dbReference type="Gene3D" id="3.30.470.30">
    <property type="entry name" value="DNA ligase/mRNA capping enzyme"/>
    <property type="match status" value="1"/>
</dbReference>
<feature type="compositionally biased region" description="Basic and acidic residues" evidence="10">
    <location>
        <begin position="53"/>
        <end position="63"/>
    </location>
</feature>
<keyword evidence="9" id="KW-0539">Nucleus</keyword>
<evidence type="ECO:0000256" key="1">
    <source>
        <dbReference type="ARBA" id="ARBA00003975"/>
    </source>
</evidence>
<evidence type="ECO:0000256" key="2">
    <source>
        <dbReference type="ARBA" id="ARBA00004123"/>
    </source>
</evidence>
<comment type="similarity">
    <text evidence="4">Belongs to the snurportin family.</text>
</comment>
<dbReference type="InterPro" id="IPR047857">
    <property type="entry name" value="Snurportin1_C"/>
</dbReference>
<dbReference type="EMBL" id="JASJQH010000030">
    <property type="protein sequence ID" value="KAK9768181.1"/>
    <property type="molecule type" value="Genomic_DNA"/>
</dbReference>
<feature type="compositionally biased region" description="Basic and acidic residues" evidence="10">
    <location>
        <begin position="13"/>
        <end position="24"/>
    </location>
</feature>
<evidence type="ECO:0000256" key="9">
    <source>
        <dbReference type="ARBA" id="ARBA00023242"/>
    </source>
</evidence>
<feature type="region of interest" description="Disordered" evidence="10">
    <location>
        <begin position="1"/>
        <end position="91"/>
    </location>
</feature>
<evidence type="ECO:0000256" key="6">
    <source>
        <dbReference type="ARBA" id="ARBA00022448"/>
    </source>
</evidence>
<keyword evidence="7" id="KW-0963">Cytoplasm</keyword>
<feature type="domain" description="Snurportin-1 m3G cap-binding" evidence="11">
    <location>
        <begin position="96"/>
        <end position="275"/>
    </location>
</feature>
<keyword evidence="6" id="KW-0813">Transport</keyword>
<dbReference type="CDD" id="cd09232">
    <property type="entry name" value="Snurportin-1_C"/>
    <property type="match status" value="1"/>
</dbReference>
<sequence>MSSIGQTSIAEDQNARREKLLNEQKKRKRDFSEYAQELALSQNTQDEDYEATLSKKEKRKLDEEVTYESGTQDSAKRVRIKGPNPKNQQKNPYADQLMYAEWMIQVPPNLFGGWYLILCPKGKRCMIISANGKTLCRSKSGRVIKNFQSALPAGFANYRGNRSSDYCILDCIFDESTSTFFVLDLMCWKGMPLYDCATEFRFFWLQSKLTELDPPRTSAQTEFQFRSLQPFDCTQESLTSLASNPYQLSYQPDGLLFFNKEAHYEIGDTPLCGWVGIEKFEEIIGSWLSPQPTQSIEPGPALMEQ</sequence>
<reference evidence="12 13" key="1">
    <citation type="submission" date="2023-04" db="EMBL/GenBank/DDBJ databases">
        <title>Genome of Basidiobolus ranarum AG-B5.</title>
        <authorList>
            <person name="Stajich J.E."/>
            <person name="Carter-House D."/>
            <person name="Gryganskyi A."/>
        </authorList>
    </citation>
    <scope>NUCLEOTIDE SEQUENCE [LARGE SCALE GENOMIC DNA]</scope>
    <source>
        <strain evidence="12 13">AG-B5</strain>
    </source>
</reference>
<evidence type="ECO:0000256" key="4">
    <source>
        <dbReference type="ARBA" id="ARBA00007540"/>
    </source>
</evidence>
<comment type="function">
    <text evidence="1">Functions as an U snRNP-specific nuclear import adapter. Involved in the trimethylguanosine (m3G)-cap-dependent nuclear import of U snRNPs. Binds specifically to the terminal m3G-cap U snRNAs.</text>
</comment>
<dbReference type="PANTHER" id="PTHR13403">
    <property type="entry name" value="SNURPORTIN1 RNUT1 PROTEIN RNA, U TRANSPORTER 1"/>
    <property type="match status" value="1"/>
</dbReference>
<dbReference type="SUPFAM" id="SSF56091">
    <property type="entry name" value="DNA ligase/mRNA capping enzyme, catalytic domain"/>
    <property type="match status" value="1"/>
</dbReference>
<evidence type="ECO:0000256" key="10">
    <source>
        <dbReference type="SAM" id="MobiDB-lite"/>
    </source>
</evidence>
<keyword evidence="8" id="KW-0694">RNA-binding</keyword>
<evidence type="ECO:0000313" key="13">
    <source>
        <dbReference type="Proteomes" id="UP001479436"/>
    </source>
</evidence>
<gene>
    <name evidence="12" type="ORF">K7432_001377</name>
</gene>
<keyword evidence="13" id="KW-1185">Reference proteome</keyword>
<dbReference type="PANTHER" id="PTHR13403:SF6">
    <property type="entry name" value="SNURPORTIN-1"/>
    <property type="match status" value="1"/>
</dbReference>
<organism evidence="12 13">
    <name type="scientific">Basidiobolus ranarum</name>
    <dbReference type="NCBI Taxonomy" id="34480"/>
    <lineage>
        <taxon>Eukaryota</taxon>
        <taxon>Fungi</taxon>
        <taxon>Fungi incertae sedis</taxon>
        <taxon>Zoopagomycota</taxon>
        <taxon>Entomophthoromycotina</taxon>
        <taxon>Basidiobolomycetes</taxon>
        <taxon>Basidiobolales</taxon>
        <taxon>Basidiobolaceae</taxon>
        <taxon>Basidiobolus</taxon>
    </lineage>
</organism>
<evidence type="ECO:0000256" key="8">
    <source>
        <dbReference type="ARBA" id="ARBA00022884"/>
    </source>
</evidence>
<evidence type="ECO:0000256" key="5">
    <source>
        <dbReference type="ARBA" id="ARBA00016034"/>
    </source>
</evidence>
<dbReference type="Pfam" id="PF21974">
    <property type="entry name" value="SPN1_m3Gcap_bd"/>
    <property type="match status" value="1"/>
</dbReference>
<feature type="compositionally biased region" description="Polar residues" evidence="10">
    <location>
        <begin position="1"/>
        <end position="11"/>
    </location>
</feature>
<dbReference type="InterPro" id="IPR017336">
    <property type="entry name" value="Snurportin-1"/>
</dbReference>
<evidence type="ECO:0000256" key="3">
    <source>
        <dbReference type="ARBA" id="ARBA00004496"/>
    </source>
</evidence>
<accession>A0ABR2X356</accession>